<dbReference type="AlphaFoldDB" id="A0AAV2GAA9"/>
<organism evidence="2 3">
    <name type="scientific">Linum trigynum</name>
    <dbReference type="NCBI Taxonomy" id="586398"/>
    <lineage>
        <taxon>Eukaryota</taxon>
        <taxon>Viridiplantae</taxon>
        <taxon>Streptophyta</taxon>
        <taxon>Embryophyta</taxon>
        <taxon>Tracheophyta</taxon>
        <taxon>Spermatophyta</taxon>
        <taxon>Magnoliopsida</taxon>
        <taxon>eudicotyledons</taxon>
        <taxon>Gunneridae</taxon>
        <taxon>Pentapetalae</taxon>
        <taxon>rosids</taxon>
        <taxon>fabids</taxon>
        <taxon>Malpighiales</taxon>
        <taxon>Linaceae</taxon>
        <taxon>Linum</taxon>
    </lineage>
</organism>
<protein>
    <submittedName>
        <fullName evidence="2">Uncharacterized protein</fullName>
    </submittedName>
</protein>
<accession>A0AAV2GAA9</accession>
<dbReference type="Proteomes" id="UP001497516">
    <property type="component" value="Chromosome 8"/>
</dbReference>
<dbReference type="EMBL" id="OZ034821">
    <property type="protein sequence ID" value="CAL1407644.1"/>
    <property type="molecule type" value="Genomic_DNA"/>
</dbReference>
<feature type="region of interest" description="Disordered" evidence="1">
    <location>
        <begin position="73"/>
        <end position="96"/>
    </location>
</feature>
<reference evidence="2 3" key="1">
    <citation type="submission" date="2024-04" db="EMBL/GenBank/DDBJ databases">
        <authorList>
            <person name="Fracassetti M."/>
        </authorList>
    </citation>
    <scope>NUCLEOTIDE SEQUENCE [LARGE SCALE GENOMIC DNA]</scope>
</reference>
<keyword evidence="3" id="KW-1185">Reference proteome</keyword>
<evidence type="ECO:0000256" key="1">
    <source>
        <dbReference type="SAM" id="MobiDB-lite"/>
    </source>
</evidence>
<evidence type="ECO:0000313" key="3">
    <source>
        <dbReference type="Proteomes" id="UP001497516"/>
    </source>
</evidence>
<name>A0AAV2GAA9_9ROSI</name>
<sequence length="96" mass="11321">MHSYSPISRRIVQAFLDFLVSCSTAWVRLTSLLRTPMTRRLSRRGAALKSDEEVFYRFGVFWDFLRERQVEGAAARSHERERRRQEKSNVKGDEKG</sequence>
<evidence type="ECO:0000313" key="2">
    <source>
        <dbReference type="EMBL" id="CAL1407644.1"/>
    </source>
</evidence>
<gene>
    <name evidence="2" type="ORF">LTRI10_LOCUS47300</name>
</gene>
<proteinExistence type="predicted"/>